<feature type="compositionally biased region" description="Basic and acidic residues" evidence="1">
    <location>
        <begin position="246"/>
        <end position="263"/>
    </location>
</feature>
<keyword evidence="2" id="KW-1133">Transmembrane helix</keyword>
<keyword evidence="2" id="KW-0812">Transmembrane</keyword>
<dbReference type="EMBL" id="JAGHQL010000027">
    <property type="protein sequence ID" value="KAH0543753.1"/>
    <property type="molecule type" value="Genomic_DNA"/>
</dbReference>
<feature type="transmembrane region" description="Helical" evidence="2">
    <location>
        <begin position="343"/>
        <end position="364"/>
    </location>
</feature>
<accession>A0A9P8L4W2</accession>
<protein>
    <recommendedName>
        <fullName evidence="5">Palmitoyltransferase</fullName>
    </recommendedName>
</protein>
<sequence>MTDIVSEYGDEYASDSPSHRTTGVPDTRVSVVDPVANSTRPSSAATGMSSQRGTWSQPPPTRHGHLSTGTSVGAGGGSGASTGAWSARPPTATSRTHVPSLTSHAFFRPMSSQRLQAQRGRPVTGQATVSEDGTSDGASNGNRQSLNSNITMRHSLVIHQDVDLQPPPSRGTEATEREGPDRGTANTSPTGNATVRSLSESMRPLQNRSANQGLTLDLGMNYKSGTGTAGAPQKSPRSFRSSFLPSKRESAVIADDSKGREKLSSQPSSPKSPPPSTMQQVANSNLGRNYEYHQGNTIFCWGGRWQNTKDRPINVLTGLMVVVPGGLFFAFSAPWLWRNVSPAIPISFAYLWLLCLSSFIHASVSDPGILPRNQHPLPPPDDADDPLTLGPPTIEWTIIKSAIPSRAAMEIPFGEAIDQLRIPFAMAIYGVIAAPYPTALYGYHLFLMGRGETTREYLNSQKFMKMDRHRPFTQGNAIKNWVVVLCRPRPPTYLHFKKRYEEGDQRFGRNSAISGDQTTVEQQSGDMELGTLGTTKEGPQKSSQSGKANGSQKDMLPPTERKNSG</sequence>
<reference evidence="3" key="1">
    <citation type="submission" date="2021-03" db="EMBL/GenBank/DDBJ databases">
        <title>Comparative genomics and phylogenomic investigation of the class Geoglossomycetes provide insights into ecological specialization and systematics.</title>
        <authorList>
            <person name="Melie T."/>
            <person name="Pirro S."/>
            <person name="Miller A.N."/>
            <person name="Quandt A."/>
        </authorList>
    </citation>
    <scope>NUCLEOTIDE SEQUENCE</scope>
    <source>
        <strain evidence="3">GBOQ0MN5Z8</strain>
    </source>
</reference>
<feature type="compositionally biased region" description="Polar residues" evidence="1">
    <location>
        <begin position="540"/>
        <end position="552"/>
    </location>
</feature>
<evidence type="ECO:0000256" key="1">
    <source>
        <dbReference type="SAM" id="MobiDB-lite"/>
    </source>
</evidence>
<dbReference type="AlphaFoldDB" id="A0A9P8L4W2"/>
<feature type="compositionally biased region" description="Polar residues" evidence="1">
    <location>
        <begin position="125"/>
        <end position="146"/>
    </location>
</feature>
<name>A0A9P8L4W2_9PEZI</name>
<evidence type="ECO:0000313" key="4">
    <source>
        <dbReference type="Proteomes" id="UP000698800"/>
    </source>
</evidence>
<feature type="region of interest" description="Disordered" evidence="1">
    <location>
        <begin position="507"/>
        <end position="565"/>
    </location>
</feature>
<feature type="region of interest" description="Disordered" evidence="1">
    <location>
        <begin position="217"/>
        <end position="281"/>
    </location>
</feature>
<feature type="region of interest" description="Disordered" evidence="1">
    <location>
        <begin position="112"/>
        <end position="146"/>
    </location>
</feature>
<feature type="compositionally biased region" description="Polar residues" evidence="1">
    <location>
        <begin position="511"/>
        <end position="525"/>
    </location>
</feature>
<evidence type="ECO:0008006" key="5">
    <source>
        <dbReference type="Google" id="ProtNLM"/>
    </source>
</evidence>
<organism evidence="3 4">
    <name type="scientific">Glutinoglossum americanum</name>
    <dbReference type="NCBI Taxonomy" id="1670608"/>
    <lineage>
        <taxon>Eukaryota</taxon>
        <taxon>Fungi</taxon>
        <taxon>Dikarya</taxon>
        <taxon>Ascomycota</taxon>
        <taxon>Pezizomycotina</taxon>
        <taxon>Geoglossomycetes</taxon>
        <taxon>Geoglossales</taxon>
        <taxon>Geoglossaceae</taxon>
        <taxon>Glutinoglossum</taxon>
    </lineage>
</organism>
<proteinExistence type="predicted"/>
<gene>
    <name evidence="3" type="ORF">FGG08_001935</name>
</gene>
<feature type="compositionally biased region" description="Low complexity" evidence="1">
    <location>
        <begin position="234"/>
        <end position="245"/>
    </location>
</feature>
<feature type="compositionally biased region" description="Polar residues" evidence="1">
    <location>
        <begin position="184"/>
        <end position="195"/>
    </location>
</feature>
<feature type="region of interest" description="Disordered" evidence="1">
    <location>
        <begin position="1"/>
        <end position="99"/>
    </location>
</feature>
<feature type="compositionally biased region" description="Polar residues" evidence="1">
    <location>
        <begin position="36"/>
        <end position="56"/>
    </location>
</feature>
<dbReference type="Proteomes" id="UP000698800">
    <property type="component" value="Unassembled WGS sequence"/>
</dbReference>
<evidence type="ECO:0000313" key="3">
    <source>
        <dbReference type="EMBL" id="KAH0543753.1"/>
    </source>
</evidence>
<keyword evidence="2" id="KW-0472">Membrane</keyword>
<dbReference type="OrthoDB" id="9909019at2759"/>
<feature type="transmembrane region" description="Helical" evidence="2">
    <location>
        <begin position="313"/>
        <end position="337"/>
    </location>
</feature>
<keyword evidence="4" id="KW-1185">Reference proteome</keyword>
<feature type="region of interest" description="Disordered" evidence="1">
    <location>
        <begin position="160"/>
        <end position="195"/>
    </location>
</feature>
<evidence type="ECO:0000256" key="2">
    <source>
        <dbReference type="SAM" id="Phobius"/>
    </source>
</evidence>
<comment type="caution">
    <text evidence="3">The sequence shown here is derived from an EMBL/GenBank/DDBJ whole genome shotgun (WGS) entry which is preliminary data.</text>
</comment>